<reference evidence="3" key="1">
    <citation type="submission" date="2015-07" db="EMBL/GenBank/DDBJ databases">
        <title>Draft genome sequence of a Pseudoalteromonas rubra strain, OCN096, isolated from Kaneohe Bay, Oahu, Hawaii.</title>
        <authorList>
            <person name="Beurmann S."/>
            <person name="Ushijima B."/>
            <person name="Belcaid M."/>
            <person name="Callahan S.M."/>
            <person name="Aeby G.S."/>
        </authorList>
    </citation>
    <scope>NUCLEOTIDE SEQUENCE [LARGE SCALE GENOMIC DNA]</scope>
    <source>
        <strain evidence="3">OCN096</strain>
    </source>
</reference>
<dbReference type="PANTHER" id="PTHR45398">
    <property type="match status" value="1"/>
</dbReference>
<accession>A0A0L0EL45</accession>
<name>A0A0L0EL45_9GAMM</name>
<evidence type="ECO:0000259" key="1">
    <source>
        <dbReference type="Pfam" id="PF00501"/>
    </source>
</evidence>
<dbReference type="PATRIC" id="fig|43658.6.peg.4333"/>
<dbReference type="OrthoDB" id="9757559at2"/>
<feature type="domain" description="AMP-dependent synthetase/ligase" evidence="1">
    <location>
        <begin position="1"/>
        <end position="73"/>
    </location>
</feature>
<organism evidence="2 3">
    <name type="scientific">Pseudoalteromonas rubra</name>
    <dbReference type="NCBI Taxonomy" id="43658"/>
    <lineage>
        <taxon>Bacteria</taxon>
        <taxon>Pseudomonadati</taxon>
        <taxon>Pseudomonadota</taxon>
        <taxon>Gammaproteobacteria</taxon>
        <taxon>Alteromonadales</taxon>
        <taxon>Pseudoalteromonadaceae</taxon>
        <taxon>Pseudoalteromonas</taxon>
    </lineage>
</organism>
<dbReference type="Proteomes" id="UP000036850">
    <property type="component" value="Unassembled WGS sequence"/>
</dbReference>
<dbReference type="Pfam" id="PF00501">
    <property type="entry name" value="AMP-binding"/>
    <property type="match status" value="1"/>
</dbReference>
<dbReference type="InterPro" id="IPR020845">
    <property type="entry name" value="AMP-binding_CS"/>
</dbReference>
<comment type="caution">
    <text evidence="2">The sequence shown here is derived from an EMBL/GenBank/DDBJ whole genome shotgun (WGS) entry which is preliminary data.</text>
</comment>
<dbReference type="AlphaFoldDB" id="A0A0L0EL45"/>
<evidence type="ECO:0000313" key="3">
    <source>
        <dbReference type="Proteomes" id="UP000036850"/>
    </source>
</evidence>
<protein>
    <recommendedName>
        <fullName evidence="1">AMP-dependent synthetase/ligase domain-containing protein</fullName>
    </recommendedName>
</protein>
<dbReference type="PANTHER" id="PTHR45398:SF1">
    <property type="entry name" value="ENZYME, PUTATIVE (JCVI)-RELATED"/>
    <property type="match status" value="1"/>
</dbReference>
<dbReference type="InterPro" id="IPR042099">
    <property type="entry name" value="ANL_N_sf"/>
</dbReference>
<dbReference type="EMBL" id="LFZX01000377">
    <property type="protein sequence ID" value="KNC65157.1"/>
    <property type="molecule type" value="Genomic_DNA"/>
</dbReference>
<evidence type="ECO:0000313" key="2">
    <source>
        <dbReference type="EMBL" id="KNC65157.1"/>
    </source>
</evidence>
<gene>
    <name evidence="2" type="ORF">AC626_24895</name>
</gene>
<dbReference type="InterPro" id="IPR000873">
    <property type="entry name" value="AMP-dep_synth/lig_dom"/>
</dbReference>
<dbReference type="SUPFAM" id="SSF56801">
    <property type="entry name" value="Acetyl-CoA synthetase-like"/>
    <property type="match status" value="1"/>
</dbReference>
<dbReference type="Gene3D" id="3.40.50.12780">
    <property type="entry name" value="N-terminal domain of ligase-like"/>
    <property type="match status" value="1"/>
</dbReference>
<sequence>MIYTSGSTGTPKGVEISHRALMDYLNFALKGYYADHLNGSLLVTSHGFDIGVPSLYLPLLSGGSVQLLDNQELLPALSKA</sequence>
<proteinExistence type="predicted"/>
<dbReference type="PROSITE" id="PS00455">
    <property type="entry name" value="AMP_BINDING"/>
    <property type="match status" value="1"/>
</dbReference>